<dbReference type="SUPFAM" id="SSF53474">
    <property type="entry name" value="alpha/beta-Hydrolases"/>
    <property type="match status" value="1"/>
</dbReference>
<evidence type="ECO:0000259" key="1">
    <source>
        <dbReference type="Pfam" id="PF00561"/>
    </source>
</evidence>
<reference evidence="2" key="1">
    <citation type="journal article" date="2023" name="Mol. Phylogenet. Evol.">
        <title>Genome-scale phylogeny and comparative genomics of the fungal order Sordariales.</title>
        <authorList>
            <person name="Hensen N."/>
            <person name="Bonometti L."/>
            <person name="Westerberg I."/>
            <person name="Brannstrom I.O."/>
            <person name="Guillou S."/>
            <person name="Cros-Aarteil S."/>
            <person name="Calhoun S."/>
            <person name="Haridas S."/>
            <person name="Kuo A."/>
            <person name="Mondo S."/>
            <person name="Pangilinan J."/>
            <person name="Riley R."/>
            <person name="LaButti K."/>
            <person name="Andreopoulos B."/>
            <person name="Lipzen A."/>
            <person name="Chen C."/>
            <person name="Yan M."/>
            <person name="Daum C."/>
            <person name="Ng V."/>
            <person name="Clum A."/>
            <person name="Steindorff A."/>
            <person name="Ohm R.A."/>
            <person name="Martin F."/>
            <person name="Silar P."/>
            <person name="Natvig D.O."/>
            <person name="Lalanne C."/>
            <person name="Gautier V."/>
            <person name="Ament-Velasquez S.L."/>
            <person name="Kruys A."/>
            <person name="Hutchinson M.I."/>
            <person name="Powell A.J."/>
            <person name="Barry K."/>
            <person name="Miller A.N."/>
            <person name="Grigoriev I.V."/>
            <person name="Debuchy R."/>
            <person name="Gladieux P."/>
            <person name="Hiltunen Thoren M."/>
            <person name="Johannesson H."/>
        </authorList>
    </citation>
    <scope>NUCLEOTIDE SEQUENCE</scope>
    <source>
        <strain evidence="2">CBS 990.96</strain>
    </source>
</reference>
<evidence type="ECO:0000313" key="3">
    <source>
        <dbReference type="Proteomes" id="UP001301958"/>
    </source>
</evidence>
<dbReference type="EMBL" id="MU865448">
    <property type="protein sequence ID" value="KAK4222907.1"/>
    <property type="molecule type" value="Genomic_DNA"/>
</dbReference>
<comment type="caution">
    <text evidence="2">The sequence shown here is derived from an EMBL/GenBank/DDBJ whole genome shotgun (WGS) entry which is preliminary data.</text>
</comment>
<dbReference type="PANTHER" id="PTHR43798">
    <property type="entry name" value="MONOACYLGLYCEROL LIPASE"/>
    <property type="match status" value="1"/>
</dbReference>
<dbReference type="InterPro" id="IPR029058">
    <property type="entry name" value="AB_hydrolase_fold"/>
</dbReference>
<dbReference type="InterPro" id="IPR000073">
    <property type="entry name" value="AB_hydrolase_1"/>
</dbReference>
<keyword evidence="3" id="KW-1185">Reference proteome</keyword>
<proteinExistence type="predicted"/>
<dbReference type="GO" id="GO:0046464">
    <property type="term" value="P:acylglycerol catabolic process"/>
    <property type="evidence" value="ECO:0007669"/>
    <property type="project" value="TreeGrafter"/>
</dbReference>
<dbReference type="GO" id="GO:0047372">
    <property type="term" value="F:monoacylglycerol lipase activity"/>
    <property type="evidence" value="ECO:0007669"/>
    <property type="project" value="TreeGrafter"/>
</dbReference>
<feature type="domain" description="AB hydrolase-1" evidence="1">
    <location>
        <begin position="46"/>
        <end position="285"/>
    </location>
</feature>
<evidence type="ECO:0000313" key="2">
    <source>
        <dbReference type="EMBL" id="KAK4222907.1"/>
    </source>
</evidence>
<sequence>MTTYATPQTLYTPSSPSGTIFAYRRFNPPSPSPSTTPLLILTHFRGTISLFDPLLLSLLSSTRPLIQVDYSGIGLSTGPLATSIKQSADHILQFLSLINEPKVDILGFSLGGMVAQLVALNSPPSIHIRKLILAGTTPSAGPEIQQTPNGEGVEKYGGAKYITVENFKVLFFPETKEGGLAAEEWWERIHEGGEDSGEFVSEGYKDGGAGLMAQSEQVGKWGKKESSQGEEGSFERLGGLVDVEVLVVNGSNDYMIPTVNSFVMQQRLPNAQLIIYPKSGHGAIFQYAKQFARDAIHFLSG</sequence>
<gene>
    <name evidence="2" type="ORF">QBC38DRAFT_503592</name>
</gene>
<reference evidence="2" key="2">
    <citation type="submission" date="2023-05" db="EMBL/GenBank/DDBJ databases">
        <authorList>
            <consortium name="Lawrence Berkeley National Laboratory"/>
            <person name="Steindorff A."/>
            <person name="Hensen N."/>
            <person name="Bonometti L."/>
            <person name="Westerberg I."/>
            <person name="Brannstrom I.O."/>
            <person name="Guillou S."/>
            <person name="Cros-Aarteil S."/>
            <person name="Calhoun S."/>
            <person name="Haridas S."/>
            <person name="Kuo A."/>
            <person name="Mondo S."/>
            <person name="Pangilinan J."/>
            <person name="Riley R."/>
            <person name="Labutti K."/>
            <person name="Andreopoulos B."/>
            <person name="Lipzen A."/>
            <person name="Chen C."/>
            <person name="Yanf M."/>
            <person name="Daum C."/>
            <person name="Ng V."/>
            <person name="Clum A."/>
            <person name="Ohm R."/>
            <person name="Martin F."/>
            <person name="Silar P."/>
            <person name="Natvig D."/>
            <person name="Lalanne C."/>
            <person name="Gautier V."/>
            <person name="Ament-Velasquez S.L."/>
            <person name="Kruys A."/>
            <person name="Hutchinson M.I."/>
            <person name="Powell A.J."/>
            <person name="Barry K."/>
            <person name="Miller A.N."/>
            <person name="Grigoriev I.V."/>
            <person name="Debuchy R."/>
            <person name="Gladieux P."/>
            <person name="Thoren M.H."/>
            <person name="Johannesson H."/>
        </authorList>
    </citation>
    <scope>NUCLEOTIDE SEQUENCE</scope>
    <source>
        <strain evidence="2">CBS 990.96</strain>
    </source>
</reference>
<name>A0AAN7BGC7_9PEZI</name>
<protein>
    <submittedName>
        <fullName evidence="2">Alpha/Beta hydrolase protein</fullName>
    </submittedName>
</protein>
<dbReference type="PANTHER" id="PTHR43798:SF5">
    <property type="entry name" value="MONOACYLGLYCEROL LIPASE ABHD6"/>
    <property type="match status" value="1"/>
</dbReference>
<organism evidence="2 3">
    <name type="scientific">Podospora fimiseda</name>
    <dbReference type="NCBI Taxonomy" id="252190"/>
    <lineage>
        <taxon>Eukaryota</taxon>
        <taxon>Fungi</taxon>
        <taxon>Dikarya</taxon>
        <taxon>Ascomycota</taxon>
        <taxon>Pezizomycotina</taxon>
        <taxon>Sordariomycetes</taxon>
        <taxon>Sordariomycetidae</taxon>
        <taxon>Sordariales</taxon>
        <taxon>Podosporaceae</taxon>
        <taxon>Podospora</taxon>
    </lineage>
</organism>
<dbReference type="InterPro" id="IPR050266">
    <property type="entry name" value="AB_hydrolase_sf"/>
</dbReference>
<dbReference type="GO" id="GO:0016020">
    <property type="term" value="C:membrane"/>
    <property type="evidence" value="ECO:0007669"/>
    <property type="project" value="TreeGrafter"/>
</dbReference>
<dbReference type="AlphaFoldDB" id="A0AAN7BGC7"/>
<dbReference type="Gene3D" id="3.40.50.1820">
    <property type="entry name" value="alpha/beta hydrolase"/>
    <property type="match status" value="1"/>
</dbReference>
<dbReference type="Proteomes" id="UP001301958">
    <property type="component" value="Unassembled WGS sequence"/>
</dbReference>
<dbReference type="Pfam" id="PF00561">
    <property type="entry name" value="Abhydrolase_1"/>
    <property type="match status" value="1"/>
</dbReference>
<accession>A0AAN7BGC7</accession>
<keyword evidence="2" id="KW-0378">Hydrolase</keyword>